<organism evidence="2 3">
    <name type="scientific">Cricetulus griseus</name>
    <name type="common">Chinese hamster</name>
    <name type="synonym">Cricetulus barabensis griseus</name>
    <dbReference type="NCBI Taxonomy" id="10029"/>
    <lineage>
        <taxon>Eukaryota</taxon>
        <taxon>Metazoa</taxon>
        <taxon>Chordata</taxon>
        <taxon>Craniata</taxon>
        <taxon>Vertebrata</taxon>
        <taxon>Euteleostomi</taxon>
        <taxon>Mammalia</taxon>
        <taxon>Eutheria</taxon>
        <taxon>Euarchontoglires</taxon>
        <taxon>Glires</taxon>
        <taxon>Rodentia</taxon>
        <taxon>Myomorpha</taxon>
        <taxon>Muroidea</taxon>
        <taxon>Cricetidae</taxon>
        <taxon>Cricetinae</taxon>
        <taxon>Cricetulus</taxon>
    </lineage>
</organism>
<dbReference type="InParanoid" id="G3I5M2"/>
<feature type="region of interest" description="Disordered" evidence="1">
    <location>
        <begin position="93"/>
        <end position="116"/>
    </location>
</feature>
<dbReference type="Proteomes" id="UP000001075">
    <property type="component" value="Unassembled WGS sequence"/>
</dbReference>
<proteinExistence type="predicted"/>
<sequence>MCLLFKTPADRKTSSSASLGKTNGPFCPKDEIWGPSRSRGSEKTLYHAAFMSLKSRTSPVVQELVFLLEVLERVADETCQGCRETSIQEKVPWQPGRSKWKRKRSCSQPISVERLS</sequence>
<evidence type="ECO:0000313" key="2">
    <source>
        <dbReference type="EMBL" id="EGV95190.1"/>
    </source>
</evidence>
<dbReference type="EMBL" id="JH001312">
    <property type="protein sequence ID" value="EGV95190.1"/>
    <property type="molecule type" value="Genomic_DNA"/>
</dbReference>
<evidence type="ECO:0000313" key="3">
    <source>
        <dbReference type="Proteomes" id="UP000001075"/>
    </source>
</evidence>
<reference evidence="3" key="1">
    <citation type="journal article" date="2011" name="Nat. Biotechnol.">
        <title>The genomic sequence of the Chinese hamster ovary (CHO)-K1 cell line.</title>
        <authorList>
            <person name="Xu X."/>
            <person name="Nagarajan H."/>
            <person name="Lewis N.E."/>
            <person name="Pan S."/>
            <person name="Cai Z."/>
            <person name="Liu X."/>
            <person name="Chen W."/>
            <person name="Xie M."/>
            <person name="Wang W."/>
            <person name="Hammond S."/>
            <person name="Andersen M.R."/>
            <person name="Neff N."/>
            <person name="Passarelli B."/>
            <person name="Koh W."/>
            <person name="Fan H.C."/>
            <person name="Wang J."/>
            <person name="Gui Y."/>
            <person name="Lee K.H."/>
            <person name="Betenbaugh M.J."/>
            <person name="Quake S.R."/>
            <person name="Famili I."/>
            <person name="Palsson B.O."/>
            <person name="Wang J."/>
        </authorList>
    </citation>
    <scope>NUCLEOTIDE SEQUENCE [LARGE SCALE GENOMIC DNA]</scope>
    <source>
        <strain evidence="3">CHO K1 cell line</strain>
    </source>
</reference>
<accession>G3I5M2</accession>
<gene>
    <name evidence="2" type="ORF">I79_018775</name>
</gene>
<dbReference type="AlphaFoldDB" id="G3I5M2"/>
<evidence type="ECO:0000256" key="1">
    <source>
        <dbReference type="SAM" id="MobiDB-lite"/>
    </source>
</evidence>
<name>G3I5M2_CRIGR</name>
<protein>
    <submittedName>
        <fullName evidence="2">Uncharacterized protein</fullName>
    </submittedName>
</protein>